<proteinExistence type="predicted"/>
<reference evidence="2 3" key="1">
    <citation type="journal article" date="2024" name="Science">
        <title>Giant polyketide synthase enzymes in the biosynthesis of giant marine polyether toxins.</title>
        <authorList>
            <person name="Fallon T.R."/>
            <person name="Shende V.V."/>
            <person name="Wierzbicki I.H."/>
            <person name="Pendleton A.L."/>
            <person name="Watervoot N.F."/>
            <person name="Auber R.P."/>
            <person name="Gonzalez D.J."/>
            <person name="Wisecaver J.H."/>
            <person name="Moore B.S."/>
        </authorList>
    </citation>
    <scope>NUCLEOTIDE SEQUENCE [LARGE SCALE GENOMIC DNA]</scope>
    <source>
        <strain evidence="2 3">12B1</strain>
    </source>
</reference>
<comment type="caution">
    <text evidence="2">The sequence shown here is derived from an EMBL/GenBank/DDBJ whole genome shotgun (WGS) entry which is preliminary data.</text>
</comment>
<feature type="region of interest" description="Disordered" evidence="1">
    <location>
        <begin position="1"/>
        <end position="21"/>
    </location>
</feature>
<protein>
    <recommendedName>
        <fullName evidence="4">Cyclin N-terminal domain-containing protein</fullName>
    </recommendedName>
</protein>
<dbReference type="Proteomes" id="UP001515480">
    <property type="component" value="Unassembled WGS sequence"/>
</dbReference>
<dbReference type="AlphaFoldDB" id="A0AB34JLP5"/>
<keyword evidence="3" id="KW-1185">Reference proteome</keyword>
<evidence type="ECO:0000313" key="3">
    <source>
        <dbReference type="Proteomes" id="UP001515480"/>
    </source>
</evidence>
<organism evidence="2 3">
    <name type="scientific">Prymnesium parvum</name>
    <name type="common">Toxic golden alga</name>
    <dbReference type="NCBI Taxonomy" id="97485"/>
    <lineage>
        <taxon>Eukaryota</taxon>
        <taxon>Haptista</taxon>
        <taxon>Haptophyta</taxon>
        <taxon>Prymnesiophyceae</taxon>
        <taxon>Prymnesiales</taxon>
        <taxon>Prymnesiaceae</taxon>
        <taxon>Prymnesium</taxon>
    </lineage>
</organism>
<gene>
    <name evidence="2" type="ORF">AB1Y20_017834</name>
</gene>
<evidence type="ECO:0000313" key="2">
    <source>
        <dbReference type="EMBL" id="KAL1522869.1"/>
    </source>
</evidence>
<dbReference type="InterPro" id="IPR036915">
    <property type="entry name" value="Cyclin-like_sf"/>
</dbReference>
<accession>A0AB34JLP5</accession>
<evidence type="ECO:0008006" key="4">
    <source>
        <dbReference type="Google" id="ProtNLM"/>
    </source>
</evidence>
<dbReference type="SUPFAM" id="SSF47954">
    <property type="entry name" value="Cyclin-like"/>
    <property type="match status" value="1"/>
</dbReference>
<sequence length="239" mass="26953">MLPCQELPVARPPLRPSSTDTSIDLEQAERVGSTRPAHSLRRFSSSDLCRVAPSRLEMLASMAIILSEYPHMTFAGGLLPQSLVELFSKSQPRELNPDSAFDLLVSVSEALDMNDTSLVLSLVVLERLGLDILCELLATRTWQNTVMSALILATKMSFDEQTWLCDVKESLNHRYNDLTEELLHSRETIFLKAIDYKVDMSSATYTNYLQSVVSVRHKSETQRLLKRKQLELQAARTPV</sequence>
<dbReference type="EMBL" id="JBGBPQ010000006">
    <property type="protein sequence ID" value="KAL1522869.1"/>
    <property type="molecule type" value="Genomic_DNA"/>
</dbReference>
<name>A0AB34JLP5_PRYPA</name>
<evidence type="ECO:0000256" key="1">
    <source>
        <dbReference type="SAM" id="MobiDB-lite"/>
    </source>
</evidence>